<dbReference type="Gene3D" id="1.20.1740.10">
    <property type="entry name" value="Amino acid/polyamine transporter I"/>
    <property type="match status" value="2"/>
</dbReference>
<dbReference type="InterPro" id="IPR001247">
    <property type="entry name" value="ExoRNase_PH_dom1"/>
</dbReference>
<dbReference type="GO" id="GO:0046872">
    <property type="term" value="F:metal ion binding"/>
    <property type="evidence" value="ECO:0007669"/>
    <property type="project" value="UniProtKB-KW"/>
</dbReference>
<evidence type="ECO:0000256" key="4">
    <source>
        <dbReference type="ARBA" id="ARBA00022989"/>
    </source>
</evidence>
<evidence type="ECO:0000256" key="1">
    <source>
        <dbReference type="ARBA" id="ARBA00004141"/>
    </source>
</evidence>
<feature type="transmembrane region" description="Helical" evidence="6">
    <location>
        <begin position="327"/>
        <end position="349"/>
    </location>
</feature>
<feature type="transmembrane region" description="Helical" evidence="6">
    <location>
        <begin position="451"/>
        <end position="472"/>
    </location>
</feature>
<evidence type="ECO:0000256" key="6">
    <source>
        <dbReference type="SAM" id="Phobius"/>
    </source>
</evidence>
<feature type="transmembrane region" description="Helical" evidence="6">
    <location>
        <begin position="518"/>
        <end position="540"/>
    </location>
</feature>
<dbReference type="GO" id="GO:0016020">
    <property type="term" value="C:membrane"/>
    <property type="evidence" value="ECO:0007669"/>
    <property type="project" value="UniProtKB-SubCell"/>
</dbReference>
<keyword evidence="5 6" id="KW-0472">Membrane</keyword>
<feature type="transmembrane region" description="Helical" evidence="6">
    <location>
        <begin position="361"/>
        <end position="382"/>
    </location>
</feature>
<sequence>MAFALDRRRINGPEESFPPVFDSDALQWKLGDARTDRSPADIRSIFLQPGLISQANGSAYIETAKTKIACAVYGPRQSKNTAYSEMGRLNVEVKFTPFSCIRRRAPMRDAEDRSIAVAIHQALVSSVRLELLPKSTIDIFITIIESDGLEGCVASGSVAASTALADAGIELLGLVTSCAASVVGKEIWLDPTEEEARLSKGTLVLACMPALQKITSIWQSGEMKVADALECMDACQEKCTEIHSVVAQASPKDYPSPPSSRHSHDSNDSLRALEISDGPLQEPATRFGRGRSYSVSGFEFDLLPLSASVADPEMVQGENAGEKNIGLVNGIALIVGLQIGSGIFSSPGVMVTNTHSVGASLVVWAASGLLGWTGASSFAELGSAIPQNGGAQAYLAYAYGPLVSYLFAWTAIIALKPGGNAVIALICSEYLNRIFWHTTRSDISPDDIPQWAIKVTAIVAIAIVTLFCVAARKLGTRVAVVFTTIKVAALGYGLSMAGIKRITSAGEIQNPEKNIPRAIHSSMSIVTLLFLLANVAYFVVLDKNTISLSNTVAMDFGRALFGPIGGTVFAFMVAISCFGALNGSFYTSSRLVYAAGREGYLPALFGRLHTTRKTPLNAALLQAGITTTFILIGGGFRSMINFSVVASWAFYFLTVLGLVILRVKEPMLERPYKTWIITPLTFCAVALFLLCMPIIAAPLPAIAVLGFVLAGVPVYYITHRSEGELPAVFARDMAAEVHKYKFDVKMTCSGCSGAITRVLEKAKKEDQGVDDFTVTLETQEVLVTGRIPYEDLLAKLKKTGKEVRSGETLE</sequence>
<dbReference type="EMBL" id="JACAZI010000021">
    <property type="protein sequence ID" value="KAF7338269.1"/>
    <property type="molecule type" value="Genomic_DNA"/>
</dbReference>
<comment type="caution">
    <text evidence="8">The sequence shown here is derived from an EMBL/GenBank/DDBJ whole genome shotgun (WGS) entry which is preliminary data.</text>
</comment>
<dbReference type="Pfam" id="PF00403">
    <property type="entry name" value="HMA"/>
    <property type="match status" value="1"/>
</dbReference>
<dbReference type="InterPro" id="IPR020568">
    <property type="entry name" value="Ribosomal_Su5_D2-typ_SF"/>
</dbReference>
<feature type="transmembrane region" description="Helical" evidence="6">
    <location>
        <begin position="701"/>
        <end position="718"/>
    </location>
</feature>
<dbReference type="InterPro" id="IPR027408">
    <property type="entry name" value="PNPase/RNase_PH_dom_sf"/>
</dbReference>
<name>A0A8H6XD34_9AGAR</name>
<keyword evidence="9" id="KW-1185">Reference proteome</keyword>
<dbReference type="SUPFAM" id="SSF55008">
    <property type="entry name" value="HMA, heavy metal-associated domain"/>
    <property type="match status" value="1"/>
</dbReference>
<dbReference type="OrthoDB" id="5982228at2759"/>
<feature type="transmembrane region" description="Helical" evidence="6">
    <location>
        <begin position="642"/>
        <end position="663"/>
    </location>
</feature>
<accession>A0A8H6XD34</accession>
<dbReference type="InterPro" id="IPR015847">
    <property type="entry name" value="ExoRNase_PH_dom2"/>
</dbReference>
<dbReference type="InterPro" id="IPR050598">
    <property type="entry name" value="AminoAcid_Transporter"/>
</dbReference>
<evidence type="ECO:0000259" key="7">
    <source>
        <dbReference type="PROSITE" id="PS50846"/>
    </source>
</evidence>
<dbReference type="Pfam" id="PF01138">
    <property type="entry name" value="RNase_PH"/>
    <property type="match status" value="1"/>
</dbReference>
<evidence type="ECO:0000313" key="8">
    <source>
        <dbReference type="EMBL" id="KAF7338269.1"/>
    </source>
</evidence>
<dbReference type="PANTHER" id="PTHR11785">
    <property type="entry name" value="AMINO ACID TRANSPORTER"/>
    <property type="match status" value="1"/>
</dbReference>
<dbReference type="InterPro" id="IPR036345">
    <property type="entry name" value="ExoRNase_PH_dom2_sf"/>
</dbReference>
<dbReference type="PANTHER" id="PTHR11785:SF512">
    <property type="entry name" value="SOBREMESA, ISOFORM B"/>
    <property type="match status" value="1"/>
</dbReference>
<dbReference type="GO" id="GO:0000176">
    <property type="term" value="C:nuclear exosome (RNase complex)"/>
    <property type="evidence" value="ECO:0007669"/>
    <property type="project" value="UniProtKB-ARBA"/>
</dbReference>
<feature type="transmembrane region" description="Helical" evidence="6">
    <location>
        <begin position="675"/>
        <end position="695"/>
    </location>
</feature>
<dbReference type="Gene3D" id="3.30.70.100">
    <property type="match status" value="1"/>
</dbReference>
<dbReference type="Pfam" id="PF13520">
    <property type="entry name" value="AA_permease_2"/>
    <property type="match status" value="2"/>
</dbReference>
<feature type="transmembrane region" description="Helical" evidence="6">
    <location>
        <begin position="478"/>
        <end position="497"/>
    </location>
</feature>
<dbReference type="PROSITE" id="PS50846">
    <property type="entry name" value="HMA_2"/>
    <property type="match status" value="1"/>
</dbReference>
<reference evidence="8" key="1">
    <citation type="submission" date="2020-05" db="EMBL/GenBank/DDBJ databases">
        <title>Mycena genomes resolve the evolution of fungal bioluminescence.</title>
        <authorList>
            <person name="Tsai I.J."/>
        </authorList>
    </citation>
    <scope>NUCLEOTIDE SEQUENCE</scope>
    <source>
        <strain evidence="8">CCC161011</strain>
    </source>
</reference>
<dbReference type="CDD" id="cd00371">
    <property type="entry name" value="HMA"/>
    <property type="match status" value="1"/>
</dbReference>
<dbReference type="GO" id="GO:0016531">
    <property type="term" value="F:copper chaperone activity"/>
    <property type="evidence" value="ECO:0007669"/>
    <property type="project" value="UniProtKB-ARBA"/>
</dbReference>
<comment type="subcellular location">
    <subcellularLocation>
        <location evidence="1">Membrane</location>
        <topology evidence="1">Multi-pass membrane protein</topology>
    </subcellularLocation>
</comment>
<dbReference type="InterPro" id="IPR002293">
    <property type="entry name" value="AA/rel_permease1"/>
</dbReference>
<feature type="transmembrane region" description="Helical" evidence="6">
    <location>
        <begin position="560"/>
        <end position="581"/>
    </location>
</feature>
<dbReference type="AlphaFoldDB" id="A0A8H6XD34"/>
<dbReference type="InterPro" id="IPR036163">
    <property type="entry name" value="HMA_dom_sf"/>
</dbReference>
<keyword evidence="3" id="KW-0479">Metal-binding</keyword>
<protein>
    <submittedName>
        <fullName evidence="8">B(0,+)-type amino acid transporter 1</fullName>
    </submittedName>
</protein>
<dbReference type="SUPFAM" id="SSF54211">
    <property type="entry name" value="Ribosomal protein S5 domain 2-like"/>
    <property type="match status" value="1"/>
</dbReference>
<dbReference type="SUPFAM" id="SSF55666">
    <property type="entry name" value="Ribonuclease PH domain 2-like"/>
    <property type="match status" value="1"/>
</dbReference>
<proteinExistence type="predicted"/>
<dbReference type="FunFam" id="3.30.70.100:FF:000008">
    <property type="entry name" value="Copper transport protein ATOX1"/>
    <property type="match status" value="1"/>
</dbReference>
<evidence type="ECO:0000256" key="5">
    <source>
        <dbReference type="ARBA" id="ARBA00023136"/>
    </source>
</evidence>
<keyword evidence="2 6" id="KW-0812">Transmembrane</keyword>
<dbReference type="Gene3D" id="3.30.230.70">
    <property type="entry name" value="GHMP Kinase, N-terminal domain"/>
    <property type="match status" value="1"/>
</dbReference>
<evidence type="ECO:0000313" key="9">
    <source>
        <dbReference type="Proteomes" id="UP000620124"/>
    </source>
</evidence>
<dbReference type="GO" id="GO:0015179">
    <property type="term" value="F:L-amino acid transmembrane transporter activity"/>
    <property type="evidence" value="ECO:0007669"/>
    <property type="project" value="TreeGrafter"/>
</dbReference>
<feature type="transmembrane region" description="Helical" evidence="6">
    <location>
        <begin position="394"/>
        <end position="415"/>
    </location>
</feature>
<organism evidence="8 9">
    <name type="scientific">Mycena venus</name>
    <dbReference type="NCBI Taxonomy" id="2733690"/>
    <lineage>
        <taxon>Eukaryota</taxon>
        <taxon>Fungi</taxon>
        <taxon>Dikarya</taxon>
        <taxon>Basidiomycota</taxon>
        <taxon>Agaricomycotina</taxon>
        <taxon>Agaricomycetes</taxon>
        <taxon>Agaricomycetidae</taxon>
        <taxon>Agaricales</taxon>
        <taxon>Marasmiineae</taxon>
        <taxon>Mycenaceae</taxon>
        <taxon>Mycena</taxon>
    </lineage>
</organism>
<evidence type="ECO:0000256" key="3">
    <source>
        <dbReference type="ARBA" id="ARBA00022723"/>
    </source>
</evidence>
<dbReference type="InterPro" id="IPR006121">
    <property type="entry name" value="HMA_dom"/>
</dbReference>
<gene>
    <name evidence="8" type="ORF">MVEN_02052300</name>
</gene>
<dbReference type="CDD" id="cd11371">
    <property type="entry name" value="RNase_PH_MTR3"/>
    <property type="match status" value="1"/>
</dbReference>
<evidence type="ECO:0000256" key="2">
    <source>
        <dbReference type="ARBA" id="ARBA00022692"/>
    </source>
</evidence>
<dbReference type="Proteomes" id="UP000620124">
    <property type="component" value="Unassembled WGS sequence"/>
</dbReference>
<feature type="domain" description="HMA" evidence="7">
    <location>
        <begin position="737"/>
        <end position="804"/>
    </location>
</feature>
<keyword evidence="4 6" id="KW-1133">Transmembrane helix</keyword>
<dbReference type="Pfam" id="PF03725">
    <property type="entry name" value="RNase_PH_C"/>
    <property type="match status" value="1"/>
</dbReference>